<dbReference type="PROSITE" id="PS50949">
    <property type="entry name" value="HTH_GNTR"/>
    <property type="match status" value="1"/>
</dbReference>
<sequence>MPSSQPPPAPPYRQIAEEIRSWITTGALRPGDRAPSVRQIAQRWGVAIATATRVTAVLRDEGLVESRVGSGTVVTGRGVRAGTAGAVAPAPVAAARRPGVAPPPLNRRNVLRTAIAIADVEGIDAVSMRRLASELGVGPMSLYRHVANKDELVRLMADQAFGEVEPPEPGPPGWRAKLELSAREQWRLCHRHLWLARAVSFTRPSMAPAMMAHTEWVLRALDGLGLSEVTRFHEAVTLHSLVLGFGASLADEAEAEQSTGVTLDGWWRAERPRSEEVLGDGRFPLLAQVPRLTPSDLEELFEYGLARHLDGLAVLVERQAGHGDARP</sequence>
<feature type="DNA-binding region" description="H-T-H motif" evidence="4">
    <location>
        <begin position="127"/>
        <end position="146"/>
    </location>
</feature>
<dbReference type="InterPro" id="IPR000524">
    <property type="entry name" value="Tscrpt_reg_HTH_GntR"/>
</dbReference>
<dbReference type="SUPFAM" id="SSF46785">
    <property type="entry name" value="Winged helix' DNA-binding domain"/>
    <property type="match status" value="1"/>
</dbReference>
<feature type="domain" description="HTH tetR-type" evidence="6">
    <location>
        <begin position="104"/>
        <end position="164"/>
    </location>
</feature>
<dbReference type="PROSITE" id="PS50977">
    <property type="entry name" value="HTH_TETR_2"/>
    <property type="match status" value="1"/>
</dbReference>
<organism evidence="7 8">
    <name type="scientific">Nocardiopsis changdeensis</name>
    <dbReference type="NCBI Taxonomy" id="2831969"/>
    <lineage>
        <taxon>Bacteria</taxon>
        <taxon>Bacillati</taxon>
        <taxon>Actinomycetota</taxon>
        <taxon>Actinomycetes</taxon>
        <taxon>Streptosporangiales</taxon>
        <taxon>Nocardiopsidaceae</taxon>
        <taxon>Nocardiopsis</taxon>
    </lineage>
</organism>
<dbReference type="Pfam" id="PF00440">
    <property type="entry name" value="TetR_N"/>
    <property type="match status" value="1"/>
</dbReference>
<gene>
    <name evidence="7" type="ORF">KGD84_30920</name>
</gene>
<evidence type="ECO:0000256" key="3">
    <source>
        <dbReference type="ARBA" id="ARBA00023163"/>
    </source>
</evidence>
<evidence type="ECO:0000256" key="1">
    <source>
        <dbReference type="ARBA" id="ARBA00023015"/>
    </source>
</evidence>
<dbReference type="EMBL" id="CP074133">
    <property type="protein sequence ID" value="QUX22652.1"/>
    <property type="molecule type" value="Genomic_DNA"/>
</dbReference>
<feature type="domain" description="HTH gntR-type" evidence="5">
    <location>
        <begin position="9"/>
        <end position="77"/>
    </location>
</feature>
<evidence type="ECO:0000313" key="8">
    <source>
        <dbReference type="Proteomes" id="UP000676079"/>
    </source>
</evidence>
<keyword evidence="2 4" id="KW-0238">DNA-binding</keyword>
<accession>A0ABX8BK86</accession>
<dbReference type="InterPro" id="IPR036388">
    <property type="entry name" value="WH-like_DNA-bd_sf"/>
</dbReference>
<reference evidence="7 8" key="1">
    <citation type="submission" date="2021-05" db="EMBL/GenBank/DDBJ databases">
        <title>Direct Submission.</title>
        <authorList>
            <person name="Li K."/>
            <person name="Gao J."/>
        </authorList>
    </citation>
    <scope>NUCLEOTIDE SEQUENCE [LARGE SCALE GENOMIC DNA]</scope>
    <source>
        <strain evidence="7 8">Mg02</strain>
    </source>
</reference>
<dbReference type="SUPFAM" id="SSF46689">
    <property type="entry name" value="Homeodomain-like"/>
    <property type="match status" value="1"/>
</dbReference>
<protein>
    <submittedName>
        <fullName evidence="7">TetR/AcrR family transcriptional regulator C-terminal domain-containing protein</fullName>
    </submittedName>
</protein>
<dbReference type="RefSeq" id="WP_220563868.1">
    <property type="nucleotide sequence ID" value="NZ_CP074133.1"/>
</dbReference>
<dbReference type="InterPro" id="IPR036271">
    <property type="entry name" value="Tet_transcr_reg_TetR-rel_C_sf"/>
</dbReference>
<dbReference type="Gene3D" id="1.10.10.10">
    <property type="entry name" value="Winged helix-like DNA-binding domain superfamily/Winged helix DNA-binding domain"/>
    <property type="match status" value="1"/>
</dbReference>
<dbReference type="Gene3D" id="1.10.10.60">
    <property type="entry name" value="Homeodomain-like"/>
    <property type="match status" value="1"/>
</dbReference>
<dbReference type="InterPro" id="IPR050109">
    <property type="entry name" value="HTH-type_TetR-like_transc_reg"/>
</dbReference>
<dbReference type="Pfam" id="PF00392">
    <property type="entry name" value="GntR"/>
    <property type="match status" value="1"/>
</dbReference>
<dbReference type="InterPro" id="IPR001647">
    <property type="entry name" value="HTH_TetR"/>
</dbReference>
<evidence type="ECO:0000256" key="2">
    <source>
        <dbReference type="ARBA" id="ARBA00023125"/>
    </source>
</evidence>
<keyword evidence="1" id="KW-0805">Transcription regulation</keyword>
<dbReference type="InterPro" id="IPR036390">
    <property type="entry name" value="WH_DNA-bd_sf"/>
</dbReference>
<dbReference type="CDD" id="cd07377">
    <property type="entry name" value="WHTH_GntR"/>
    <property type="match status" value="1"/>
</dbReference>
<evidence type="ECO:0000259" key="5">
    <source>
        <dbReference type="PROSITE" id="PS50949"/>
    </source>
</evidence>
<proteinExistence type="predicted"/>
<name>A0ABX8BK86_9ACTN</name>
<evidence type="ECO:0000259" key="6">
    <source>
        <dbReference type="PROSITE" id="PS50977"/>
    </source>
</evidence>
<dbReference type="SMART" id="SM00345">
    <property type="entry name" value="HTH_GNTR"/>
    <property type="match status" value="1"/>
</dbReference>
<evidence type="ECO:0000313" key="7">
    <source>
        <dbReference type="EMBL" id="QUX22652.1"/>
    </source>
</evidence>
<dbReference type="PANTHER" id="PTHR30055:SF151">
    <property type="entry name" value="TRANSCRIPTIONAL REGULATORY PROTEIN"/>
    <property type="match status" value="1"/>
</dbReference>
<keyword evidence="8" id="KW-1185">Reference proteome</keyword>
<dbReference type="InterPro" id="IPR009057">
    <property type="entry name" value="Homeodomain-like_sf"/>
</dbReference>
<dbReference type="InterPro" id="IPR004111">
    <property type="entry name" value="Repressor_TetR_C"/>
</dbReference>
<dbReference type="Pfam" id="PF02909">
    <property type="entry name" value="TetR_C_1"/>
    <property type="match status" value="1"/>
</dbReference>
<dbReference type="PANTHER" id="PTHR30055">
    <property type="entry name" value="HTH-TYPE TRANSCRIPTIONAL REGULATOR RUTR"/>
    <property type="match status" value="1"/>
</dbReference>
<keyword evidence="3" id="KW-0804">Transcription</keyword>
<dbReference type="SUPFAM" id="SSF48498">
    <property type="entry name" value="Tetracyclin repressor-like, C-terminal domain"/>
    <property type="match status" value="1"/>
</dbReference>
<evidence type="ECO:0000256" key="4">
    <source>
        <dbReference type="PROSITE-ProRule" id="PRU00335"/>
    </source>
</evidence>
<dbReference type="Gene3D" id="1.10.357.10">
    <property type="entry name" value="Tetracycline Repressor, domain 2"/>
    <property type="match status" value="1"/>
</dbReference>
<dbReference type="Proteomes" id="UP000676079">
    <property type="component" value="Chromosome"/>
</dbReference>